<feature type="region of interest" description="Disordered" evidence="1">
    <location>
        <begin position="59"/>
        <end position="106"/>
    </location>
</feature>
<dbReference type="EMBL" id="OZ037944">
    <property type="protein sequence ID" value="CAL1696649.1"/>
    <property type="molecule type" value="Genomic_DNA"/>
</dbReference>
<dbReference type="Proteomes" id="UP001497453">
    <property type="component" value="Chromosome 1"/>
</dbReference>
<feature type="compositionally biased region" description="Polar residues" evidence="1">
    <location>
        <begin position="78"/>
        <end position="90"/>
    </location>
</feature>
<evidence type="ECO:0000313" key="2">
    <source>
        <dbReference type="EMBL" id="CAL1696649.1"/>
    </source>
</evidence>
<feature type="compositionally biased region" description="Basic and acidic residues" evidence="1">
    <location>
        <begin position="94"/>
        <end position="106"/>
    </location>
</feature>
<evidence type="ECO:0000313" key="3">
    <source>
        <dbReference type="Proteomes" id="UP001497453"/>
    </source>
</evidence>
<accession>A0ABP1CPG4</accession>
<sequence>MLRTAFASNSRLVFVSRSRAFHPSPLAAEKVTERVKEVVEKVDKTLGKKLAEGIEKTEHLREKTKDVMGKTHEKTKETAAQASQKANQTAAGAREGKEDVEKEFRK</sequence>
<organism evidence="2 3">
    <name type="scientific">Somion occarium</name>
    <dbReference type="NCBI Taxonomy" id="3059160"/>
    <lineage>
        <taxon>Eukaryota</taxon>
        <taxon>Fungi</taxon>
        <taxon>Dikarya</taxon>
        <taxon>Basidiomycota</taxon>
        <taxon>Agaricomycotina</taxon>
        <taxon>Agaricomycetes</taxon>
        <taxon>Polyporales</taxon>
        <taxon>Cerrenaceae</taxon>
        <taxon>Somion</taxon>
    </lineage>
</organism>
<protein>
    <submittedName>
        <fullName evidence="2">Uncharacterized protein</fullName>
    </submittedName>
</protein>
<keyword evidence="3" id="KW-1185">Reference proteome</keyword>
<proteinExistence type="predicted"/>
<reference evidence="3" key="1">
    <citation type="submission" date="2024-04" db="EMBL/GenBank/DDBJ databases">
        <authorList>
            <person name="Shaw F."/>
            <person name="Minotto A."/>
        </authorList>
    </citation>
    <scope>NUCLEOTIDE SEQUENCE [LARGE SCALE GENOMIC DNA]</scope>
</reference>
<feature type="compositionally biased region" description="Basic and acidic residues" evidence="1">
    <location>
        <begin position="59"/>
        <end position="77"/>
    </location>
</feature>
<gene>
    <name evidence="2" type="ORF">GFSPODELE1_LOCUS1292</name>
</gene>
<name>A0ABP1CPG4_9APHY</name>
<evidence type="ECO:0000256" key="1">
    <source>
        <dbReference type="SAM" id="MobiDB-lite"/>
    </source>
</evidence>